<evidence type="ECO:0000259" key="7">
    <source>
        <dbReference type="Pfam" id="PF02683"/>
    </source>
</evidence>
<dbReference type="RefSeq" id="WP_149080764.1">
    <property type="nucleotide sequence ID" value="NZ_VTAW01000006.1"/>
</dbReference>
<comment type="similarity">
    <text evidence="2">Belongs to the DsbD family.</text>
</comment>
<dbReference type="GO" id="GO:0017004">
    <property type="term" value="P:cytochrome complex assembly"/>
    <property type="evidence" value="ECO:0007669"/>
    <property type="project" value="InterPro"/>
</dbReference>
<feature type="domain" description="Cytochrome C biogenesis protein transmembrane" evidence="7">
    <location>
        <begin position="6"/>
        <end position="213"/>
    </location>
</feature>
<feature type="transmembrane region" description="Helical" evidence="6">
    <location>
        <begin position="12"/>
        <end position="34"/>
    </location>
</feature>
<dbReference type="GO" id="GO:0016020">
    <property type="term" value="C:membrane"/>
    <property type="evidence" value="ECO:0007669"/>
    <property type="project" value="UniProtKB-SubCell"/>
</dbReference>
<dbReference type="InterPro" id="IPR003834">
    <property type="entry name" value="Cyt_c_assmbl_TM_dom"/>
</dbReference>
<sequence>MTLSGLVEHFLLGVATPLTAACVIPLYPTFLAYLASADAGDRRRPVALLGLLVVAGVLVFMAAVGVVFTYLLQESVNRVVADVSPVAFAVLAVVGAVLLVDPSGFSRVPTLEPPQSRYPALSAFSYGFFFGAIVIPCNPATISLFFARTPVLYDTHAESMLGFLAFGLGIGAPLLAFALLSEPFGRQVTRTLARYSSQINRATGAILLVVAAYYLLFVFDVVPWMG</sequence>
<feature type="transmembrane region" description="Helical" evidence="6">
    <location>
        <begin position="202"/>
        <end position="225"/>
    </location>
</feature>
<protein>
    <submittedName>
        <fullName evidence="8">Cytochrome C biogenesis protein</fullName>
    </submittedName>
</protein>
<dbReference type="PANTHER" id="PTHR31272:SF9">
    <property type="entry name" value="BLL1027 PROTEIN"/>
    <property type="match status" value="1"/>
</dbReference>
<evidence type="ECO:0000313" key="9">
    <source>
        <dbReference type="Proteomes" id="UP000324104"/>
    </source>
</evidence>
<dbReference type="Pfam" id="PF02683">
    <property type="entry name" value="DsbD_TM"/>
    <property type="match status" value="1"/>
</dbReference>
<evidence type="ECO:0000313" key="8">
    <source>
        <dbReference type="EMBL" id="TYT62747.1"/>
    </source>
</evidence>
<dbReference type="EMBL" id="VTAW01000006">
    <property type="protein sequence ID" value="TYT62747.1"/>
    <property type="molecule type" value="Genomic_DNA"/>
</dbReference>
<keyword evidence="9" id="KW-1185">Reference proteome</keyword>
<feature type="transmembrane region" description="Helical" evidence="6">
    <location>
        <begin position="46"/>
        <end position="71"/>
    </location>
</feature>
<evidence type="ECO:0000256" key="5">
    <source>
        <dbReference type="ARBA" id="ARBA00023136"/>
    </source>
</evidence>
<reference evidence="8 9" key="1">
    <citation type="submission" date="2019-08" db="EMBL/GenBank/DDBJ databases">
        <title>Archaea genome.</title>
        <authorList>
            <person name="Kajale S."/>
            <person name="Shouche Y."/>
            <person name="Deshpande N."/>
            <person name="Sharma A."/>
        </authorList>
    </citation>
    <scope>NUCLEOTIDE SEQUENCE [LARGE SCALE GENOMIC DNA]</scope>
    <source>
        <strain evidence="8 9">ESP3B_9</strain>
    </source>
</reference>
<feature type="transmembrane region" description="Helical" evidence="6">
    <location>
        <begin position="159"/>
        <end position="181"/>
    </location>
</feature>
<keyword evidence="5 6" id="KW-0472">Membrane</keyword>
<comment type="caution">
    <text evidence="8">The sequence shown here is derived from an EMBL/GenBank/DDBJ whole genome shotgun (WGS) entry which is preliminary data.</text>
</comment>
<proteinExistence type="inferred from homology"/>
<dbReference type="InterPro" id="IPR051790">
    <property type="entry name" value="Cytochrome_c-biogenesis_DsbD"/>
</dbReference>
<evidence type="ECO:0000256" key="2">
    <source>
        <dbReference type="ARBA" id="ARBA00006143"/>
    </source>
</evidence>
<evidence type="ECO:0000256" key="6">
    <source>
        <dbReference type="SAM" id="Phobius"/>
    </source>
</evidence>
<evidence type="ECO:0000256" key="4">
    <source>
        <dbReference type="ARBA" id="ARBA00022989"/>
    </source>
</evidence>
<dbReference type="Proteomes" id="UP000324104">
    <property type="component" value="Unassembled WGS sequence"/>
</dbReference>
<dbReference type="PANTHER" id="PTHR31272">
    <property type="entry name" value="CYTOCHROME C-TYPE BIOGENESIS PROTEIN HI_1454-RELATED"/>
    <property type="match status" value="1"/>
</dbReference>
<feature type="transmembrane region" description="Helical" evidence="6">
    <location>
        <begin position="83"/>
        <end position="100"/>
    </location>
</feature>
<feature type="transmembrane region" description="Helical" evidence="6">
    <location>
        <begin position="121"/>
        <end position="147"/>
    </location>
</feature>
<organism evidence="8 9">
    <name type="scientific">Natrialba swarupiae</name>
    <dbReference type="NCBI Taxonomy" id="2448032"/>
    <lineage>
        <taxon>Archaea</taxon>
        <taxon>Methanobacteriati</taxon>
        <taxon>Methanobacteriota</taxon>
        <taxon>Stenosarchaea group</taxon>
        <taxon>Halobacteria</taxon>
        <taxon>Halobacteriales</taxon>
        <taxon>Natrialbaceae</taxon>
        <taxon>Natrialba</taxon>
    </lineage>
</organism>
<comment type="subcellular location">
    <subcellularLocation>
        <location evidence="1">Membrane</location>
        <topology evidence="1">Multi-pass membrane protein</topology>
    </subcellularLocation>
</comment>
<dbReference type="AlphaFoldDB" id="A0A5D5APB1"/>
<evidence type="ECO:0000256" key="1">
    <source>
        <dbReference type="ARBA" id="ARBA00004141"/>
    </source>
</evidence>
<name>A0A5D5APB1_9EURY</name>
<accession>A0A5D5APB1</accession>
<keyword evidence="3 6" id="KW-0812">Transmembrane</keyword>
<evidence type="ECO:0000256" key="3">
    <source>
        <dbReference type="ARBA" id="ARBA00022692"/>
    </source>
</evidence>
<gene>
    <name evidence="8" type="ORF">FYC77_06870</name>
</gene>
<keyword evidence="4 6" id="KW-1133">Transmembrane helix</keyword>